<evidence type="ECO:0000313" key="9">
    <source>
        <dbReference type="EMBL" id="TWR99761.1"/>
    </source>
</evidence>
<dbReference type="RefSeq" id="WP_146425097.1">
    <property type="nucleotide sequence ID" value="NZ_VFIP01000005.1"/>
</dbReference>
<keyword evidence="5" id="KW-0456">Lyase</keyword>
<evidence type="ECO:0000256" key="6">
    <source>
        <dbReference type="ARBA" id="ARBA00048348"/>
    </source>
</evidence>
<dbReference type="InterPro" id="IPR001148">
    <property type="entry name" value="CA_dom"/>
</dbReference>
<evidence type="ECO:0000313" key="10">
    <source>
        <dbReference type="Proteomes" id="UP000317901"/>
    </source>
</evidence>
<keyword evidence="4" id="KW-0862">Zinc</keyword>
<proteinExistence type="inferred from homology"/>
<name>A0A5C5Q262_9PSED</name>
<evidence type="ECO:0000256" key="7">
    <source>
        <dbReference type="SAM" id="SignalP"/>
    </source>
</evidence>
<feature type="domain" description="Alpha-carbonic anhydrase" evidence="8">
    <location>
        <begin position="26"/>
        <end position="247"/>
    </location>
</feature>
<keyword evidence="7" id="KW-0732">Signal</keyword>
<dbReference type="SMART" id="SM01057">
    <property type="entry name" value="Carb_anhydrase"/>
    <property type="match status" value="1"/>
</dbReference>
<dbReference type="SUPFAM" id="SSF51069">
    <property type="entry name" value="Carbonic anhydrase"/>
    <property type="match status" value="1"/>
</dbReference>
<accession>A0A5C5Q262</accession>
<organism evidence="9 10">
    <name type="scientific">Pseudomonas saxonica</name>
    <dbReference type="NCBI Taxonomy" id="2600598"/>
    <lineage>
        <taxon>Bacteria</taxon>
        <taxon>Pseudomonadati</taxon>
        <taxon>Pseudomonadota</taxon>
        <taxon>Gammaproteobacteria</taxon>
        <taxon>Pseudomonadales</taxon>
        <taxon>Pseudomonadaceae</taxon>
        <taxon>Pseudomonas</taxon>
    </lineage>
</organism>
<evidence type="ECO:0000256" key="3">
    <source>
        <dbReference type="ARBA" id="ARBA00022723"/>
    </source>
</evidence>
<feature type="signal peptide" evidence="7">
    <location>
        <begin position="1"/>
        <end position="21"/>
    </location>
</feature>
<dbReference type="InterPro" id="IPR036398">
    <property type="entry name" value="CA_dom_sf"/>
</dbReference>
<dbReference type="EC" id="4.2.1.1" evidence="2"/>
<dbReference type="CDD" id="cd03124">
    <property type="entry name" value="alpha_CA_prokaryotic_like"/>
    <property type="match status" value="1"/>
</dbReference>
<dbReference type="Proteomes" id="UP000317901">
    <property type="component" value="Unassembled WGS sequence"/>
</dbReference>
<dbReference type="Pfam" id="PF00194">
    <property type="entry name" value="Carb_anhydrase"/>
    <property type="match status" value="1"/>
</dbReference>
<evidence type="ECO:0000256" key="1">
    <source>
        <dbReference type="ARBA" id="ARBA00010718"/>
    </source>
</evidence>
<dbReference type="GO" id="GO:0004089">
    <property type="term" value="F:carbonate dehydratase activity"/>
    <property type="evidence" value="ECO:0007669"/>
    <property type="project" value="UniProtKB-EC"/>
</dbReference>
<dbReference type="AlphaFoldDB" id="A0A5C5Q262"/>
<dbReference type="Gene3D" id="3.10.200.10">
    <property type="entry name" value="Alpha carbonic anhydrase"/>
    <property type="match status" value="1"/>
</dbReference>
<dbReference type="OrthoDB" id="5327615at2"/>
<reference evidence="9 10" key="1">
    <citation type="submission" date="2019-06" db="EMBL/GenBank/DDBJ databases">
        <title>Pseudomonas bimorpha sp. nov. isolated from bovine raw milk and skim milk concentrate.</title>
        <authorList>
            <person name="Hofmann K."/>
            <person name="Huptas C."/>
            <person name="Doll E."/>
            <person name="Scherer S."/>
            <person name="Wenning M."/>
        </authorList>
    </citation>
    <scope>NUCLEOTIDE SEQUENCE [LARGE SCALE GENOMIC DNA]</scope>
    <source>
        <strain evidence="9 10">DSM 108990</strain>
    </source>
</reference>
<comment type="catalytic activity">
    <reaction evidence="6">
        <text>hydrogencarbonate + H(+) = CO2 + H2O</text>
        <dbReference type="Rhea" id="RHEA:10748"/>
        <dbReference type="ChEBI" id="CHEBI:15377"/>
        <dbReference type="ChEBI" id="CHEBI:15378"/>
        <dbReference type="ChEBI" id="CHEBI:16526"/>
        <dbReference type="ChEBI" id="CHEBI:17544"/>
        <dbReference type="EC" id="4.2.1.1"/>
    </reaction>
</comment>
<comment type="similarity">
    <text evidence="1">Belongs to the alpha-carbonic anhydrase family.</text>
</comment>
<dbReference type="PANTHER" id="PTHR18952">
    <property type="entry name" value="CARBONIC ANHYDRASE"/>
    <property type="match status" value="1"/>
</dbReference>
<feature type="chain" id="PRO_5022802142" description="carbonic anhydrase" evidence="7">
    <location>
        <begin position="22"/>
        <end position="247"/>
    </location>
</feature>
<evidence type="ECO:0000256" key="2">
    <source>
        <dbReference type="ARBA" id="ARBA00012925"/>
    </source>
</evidence>
<gene>
    <name evidence="9" type="ORF">FJD37_03880</name>
</gene>
<dbReference type="PROSITE" id="PS51144">
    <property type="entry name" value="ALPHA_CA_2"/>
    <property type="match status" value="1"/>
</dbReference>
<evidence type="ECO:0000256" key="5">
    <source>
        <dbReference type="ARBA" id="ARBA00023239"/>
    </source>
</evidence>
<evidence type="ECO:0000259" key="8">
    <source>
        <dbReference type="PROSITE" id="PS51144"/>
    </source>
</evidence>
<dbReference type="InterPro" id="IPR023561">
    <property type="entry name" value="Carbonic_anhydrase_a-class"/>
</dbReference>
<keyword evidence="3" id="KW-0479">Metal-binding</keyword>
<sequence length="247" mass="27272">MKFHLVHVMVFLLGLSLCTKAYSNDRTWSNAAATGAERWAELDPAFALCRSGKLHSPINIDTAAPTEQSKLNLNYLSSPSTLLHNGHNLNISPYSKGWISVGPDIFDFKSVYFHTPSEVQINSQRFPLAVYLEHRSQAGKPMMVAILFEIGAKNSVLEKFLSSIPAQRGDVLTLGSFDATQLYPALRDYHDFIGSMTTQPCSEGMRLLVMTTPVQLSEAQLSTLQLAFPKSTRPDQPSINRTLQVGG</sequence>
<comment type="caution">
    <text evidence="9">The sequence shown here is derived from an EMBL/GenBank/DDBJ whole genome shotgun (WGS) entry which is preliminary data.</text>
</comment>
<dbReference type="GO" id="GO:0008270">
    <property type="term" value="F:zinc ion binding"/>
    <property type="evidence" value="ECO:0007669"/>
    <property type="project" value="InterPro"/>
</dbReference>
<dbReference type="InterPro" id="IPR041891">
    <property type="entry name" value="Alpha_CA_prokaryot-like"/>
</dbReference>
<dbReference type="PANTHER" id="PTHR18952:SF265">
    <property type="entry name" value="CARBONIC ANHYDRASE"/>
    <property type="match status" value="1"/>
</dbReference>
<dbReference type="EMBL" id="VFIP01000005">
    <property type="protein sequence ID" value="TWR99761.1"/>
    <property type="molecule type" value="Genomic_DNA"/>
</dbReference>
<evidence type="ECO:0000256" key="4">
    <source>
        <dbReference type="ARBA" id="ARBA00022833"/>
    </source>
</evidence>
<protein>
    <recommendedName>
        <fullName evidence="2">carbonic anhydrase</fullName>
        <ecNumber evidence="2">4.2.1.1</ecNumber>
    </recommendedName>
</protein>